<comment type="subcellular location">
    <subcellularLocation>
        <location evidence="1">Membrane</location>
        <topology evidence="1">Multi-pass membrane protein</topology>
    </subcellularLocation>
</comment>
<dbReference type="GO" id="GO:0005886">
    <property type="term" value="C:plasma membrane"/>
    <property type="evidence" value="ECO:0007669"/>
    <property type="project" value="TreeGrafter"/>
</dbReference>
<evidence type="ECO:0000256" key="6">
    <source>
        <dbReference type="ARBA" id="ARBA00023180"/>
    </source>
</evidence>
<reference evidence="9" key="1">
    <citation type="submission" date="2022-11" db="UniProtKB">
        <authorList>
            <consortium name="WormBaseParasite"/>
        </authorList>
    </citation>
    <scope>IDENTIFICATION</scope>
</reference>
<keyword evidence="8" id="KW-1185">Reference proteome</keyword>
<evidence type="ECO:0000256" key="3">
    <source>
        <dbReference type="ARBA" id="ARBA00022692"/>
    </source>
</evidence>
<evidence type="ECO:0000313" key="8">
    <source>
        <dbReference type="Proteomes" id="UP000887561"/>
    </source>
</evidence>
<sequence length="320" mass="36871">MIPSTTKVHSSTNEQQHQQPSFMTTMSITTTGRSSECRRRRRKKEEKSSKIKNFFDNLLVGKSDPSDFSKAWRKKFSKHPSWCDADMCLQQINSDNAYGNRLALYSRALFQKALFHLGEFVQKWPKSIIVLGIVILLICCYWLKDVKIETDLVKLWVEQGGRLDEEMAFLPKSKEKYYLQKQLREEKQINGTGEHRKNKKREAVRVSEIPTDSANFGGGFQVVIQTPEHPNMNMLTREALIKHVNILEQIANYSVEVFGETWYLSDICFKPPPPTASKDVLSQLIEEIMAQIIPCVWITPIDCFWEGSKPLGPFPPLDLL</sequence>
<keyword evidence="4" id="KW-1133">Transmembrane helix</keyword>
<name>A0A915LPN0_MELJA</name>
<feature type="region of interest" description="Disordered" evidence="7">
    <location>
        <begin position="1"/>
        <end position="48"/>
    </location>
</feature>
<dbReference type="Proteomes" id="UP000887561">
    <property type="component" value="Unplaced"/>
</dbReference>
<dbReference type="PANTHER" id="PTHR46022">
    <property type="entry name" value="PROTEIN PATCHED"/>
    <property type="match status" value="1"/>
</dbReference>
<evidence type="ECO:0000256" key="1">
    <source>
        <dbReference type="ARBA" id="ARBA00004141"/>
    </source>
</evidence>
<dbReference type="AlphaFoldDB" id="A0A915LPN0"/>
<dbReference type="GO" id="GO:0097108">
    <property type="term" value="F:hedgehog family protein binding"/>
    <property type="evidence" value="ECO:0007669"/>
    <property type="project" value="TreeGrafter"/>
</dbReference>
<keyword evidence="6" id="KW-0325">Glycoprotein</keyword>
<dbReference type="WBParaSite" id="scaffold13893_cov223.g17154">
    <property type="protein sequence ID" value="scaffold13893_cov223.g17154"/>
    <property type="gene ID" value="scaffold13893_cov223.g17154"/>
</dbReference>
<evidence type="ECO:0000256" key="7">
    <source>
        <dbReference type="SAM" id="MobiDB-lite"/>
    </source>
</evidence>
<dbReference type="GO" id="GO:0005119">
    <property type="term" value="F:smoothened binding"/>
    <property type="evidence" value="ECO:0007669"/>
    <property type="project" value="TreeGrafter"/>
</dbReference>
<evidence type="ECO:0000256" key="5">
    <source>
        <dbReference type="ARBA" id="ARBA00023136"/>
    </source>
</evidence>
<comment type="similarity">
    <text evidence="2">Belongs to the patched family.</text>
</comment>
<evidence type="ECO:0000256" key="4">
    <source>
        <dbReference type="ARBA" id="ARBA00022989"/>
    </source>
</evidence>
<dbReference type="PANTHER" id="PTHR46022:SF1">
    <property type="entry name" value="PROTEIN PATCHED"/>
    <property type="match status" value="1"/>
</dbReference>
<keyword evidence="3" id="KW-0812">Transmembrane</keyword>
<proteinExistence type="inferred from homology"/>
<evidence type="ECO:0000256" key="2">
    <source>
        <dbReference type="ARBA" id="ARBA00005585"/>
    </source>
</evidence>
<feature type="compositionally biased region" description="Polar residues" evidence="7">
    <location>
        <begin position="1"/>
        <end position="32"/>
    </location>
</feature>
<protein>
    <submittedName>
        <fullName evidence="9">Uncharacterized protein</fullName>
    </submittedName>
</protein>
<organism evidence="8 9">
    <name type="scientific">Meloidogyne javanica</name>
    <name type="common">Root-knot nematode worm</name>
    <dbReference type="NCBI Taxonomy" id="6303"/>
    <lineage>
        <taxon>Eukaryota</taxon>
        <taxon>Metazoa</taxon>
        <taxon>Ecdysozoa</taxon>
        <taxon>Nematoda</taxon>
        <taxon>Chromadorea</taxon>
        <taxon>Rhabditida</taxon>
        <taxon>Tylenchina</taxon>
        <taxon>Tylenchomorpha</taxon>
        <taxon>Tylenchoidea</taxon>
        <taxon>Meloidogynidae</taxon>
        <taxon>Meloidogyninae</taxon>
        <taxon>Meloidogyne</taxon>
        <taxon>Meloidogyne incognita group</taxon>
    </lineage>
</organism>
<dbReference type="GO" id="GO:0008158">
    <property type="term" value="F:hedgehog receptor activity"/>
    <property type="evidence" value="ECO:0007669"/>
    <property type="project" value="TreeGrafter"/>
</dbReference>
<dbReference type="GO" id="GO:0045879">
    <property type="term" value="P:negative regulation of smoothened signaling pathway"/>
    <property type="evidence" value="ECO:0007669"/>
    <property type="project" value="TreeGrafter"/>
</dbReference>
<keyword evidence="5" id="KW-0472">Membrane</keyword>
<accession>A0A915LPN0</accession>
<evidence type="ECO:0000313" key="9">
    <source>
        <dbReference type="WBParaSite" id="scaffold13893_cov223.g17154"/>
    </source>
</evidence>